<dbReference type="GO" id="GO:0016836">
    <property type="term" value="F:hydro-lyase activity"/>
    <property type="evidence" value="ECO:0007669"/>
    <property type="project" value="UniProtKB-ARBA"/>
</dbReference>
<dbReference type="EMBL" id="JALLBG020000100">
    <property type="protein sequence ID" value="KAL3764929.1"/>
    <property type="molecule type" value="Genomic_DNA"/>
</dbReference>
<sequence length="238" mass="26058">MATVRRACITHFPGILIRSSPSHVPIRSLAKLTENDLDDGCKSNYYNSKRQSTIVLQGTIPSNGTGIQIGQFTELHRTFSQVDMNAFGALSGDFNPVHFPAAQQSHDDSANDAQHDNIQFIQIQNESSRPILHGILLSSLFSTIFGTLIPGCIYRSQTLKFYHPVYVNETVCGRVLVTKLRQIDRSGGGKGGVLCTCDTTITKANDKSDNQMLCVVGEAQVWLPGVSLLQKSTTTEDD</sequence>
<evidence type="ECO:0000313" key="2">
    <source>
        <dbReference type="EMBL" id="KAL3764929.1"/>
    </source>
</evidence>
<dbReference type="AlphaFoldDB" id="A0ABD3MLL4"/>
<organism evidence="2 3">
    <name type="scientific">Discostella pseudostelligera</name>
    <dbReference type="NCBI Taxonomy" id="259834"/>
    <lineage>
        <taxon>Eukaryota</taxon>
        <taxon>Sar</taxon>
        <taxon>Stramenopiles</taxon>
        <taxon>Ochrophyta</taxon>
        <taxon>Bacillariophyta</taxon>
        <taxon>Coscinodiscophyceae</taxon>
        <taxon>Thalassiosirophycidae</taxon>
        <taxon>Stephanodiscales</taxon>
        <taxon>Stephanodiscaceae</taxon>
        <taxon>Discostella</taxon>
    </lineage>
</organism>
<gene>
    <name evidence="2" type="ORF">ACHAWU_003789</name>
</gene>
<proteinExistence type="predicted"/>
<keyword evidence="3" id="KW-1185">Reference proteome</keyword>
<comment type="caution">
    <text evidence="2">The sequence shown here is derived from an EMBL/GenBank/DDBJ whole genome shotgun (WGS) entry which is preliminary data.</text>
</comment>
<keyword evidence="1" id="KW-0812">Transmembrane</keyword>
<dbReference type="InterPro" id="IPR029069">
    <property type="entry name" value="HotDog_dom_sf"/>
</dbReference>
<name>A0ABD3MLL4_9STRA</name>
<protein>
    <recommendedName>
        <fullName evidence="4">MaoC-like domain-containing protein</fullName>
    </recommendedName>
</protein>
<dbReference type="PANTHER" id="PTHR43437:SF3">
    <property type="entry name" value="HYDROXYACYL-THIOESTER DEHYDRATASE TYPE 2, MITOCHONDRIAL"/>
    <property type="match status" value="1"/>
</dbReference>
<keyword evidence="1" id="KW-0472">Membrane</keyword>
<dbReference type="CDD" id="cd03449">
    <property type="entry name" value="R_hydratase"/>
    <property type="match status" value="1"/>
</dbReference>
<keyword evidence="1" id="KW-1133">Transmembrane helix</keyword>
<feature type="transmembrane region" description="Helical" evidence="1">
    <location>
        <begin position="131"/>
        <end position="154"/>
    </location>
</feature>
<evidence type="ECO:0000313" key="3">
    <source>
        <dbReference type="Proteomes" id="UP001530293"/>
    </source>
</evidence>
<reference evidence="2 3" key="1">
    <citation type="submission" date="2024-10" db="EMBL/GenBank/DDBJ databases">
        <title>Updated reference genomes for cyclostephanoid diatoms.</title>
        <authorList>
            <person name="Roberts W.R."/>
            <person name="Alverson A.J."/>
        </authorList>
    </citation>
    <scope>NUCLEOTIDE SEQUENCE [LARGE SCALE GENOMIC DNA]</scope>
    <source>
        <strain evidence="2 3">AJA232-27</strain>
    </source>
</reference>
<evidence type="ECO:0000256" key="1">
    <source>
        <dbReference type="SAM" id="Phobius"/>
    </source>
</evidence>
<dbReference type="Gene3D" id="3.10.129.10">
    <property type="entry name" value="Hotdog Thioesterase"/>
    <property type="match status" value="1"/>
</dbReference>
<dbReference type="InterPro" id="IPR050965">
    <property type="entry name" value="UPF0336/Enoyl-CoA_hydratase"/>
</dbReference>
<dbReference type="PANTHER" id="PTHR43437">
    <property type="entry name" value="HYDROXYACYL-THIOESTER DEHYDRATASE TYPE 2, MITOCHONDRIAL-RELATED"/>
    <property type="match status" value="1"/>
</dbReference>
<accession>A0ABD3MLL4</accession>
<dbReference type="SUPFAM" id="SSF54637">
    <property type="entry name" value="Thioesterase/thiol ester dehydrase-isomerase"/>
    <property type="match status" value="1"/>
</dbReference>
<evidence type="ECO:0008006" key="4">
    <source>
        <dbReference type="Google" id="ProtNLM"/>
    </source>
</evidence>
<dbReference type="Proteomes" id="UP001530293">
    <property type="component" value="Unassembled WGS sequence"/>
</dbReference>